<keyword evidence="1" id="KW-1133">Transmembrane helix</keyword>
<evidence type="ECO:0000313" key="3">
    <source>
        <dbReference type="Proteomes" id="UP001501591"/>
    </source>
</evidence>
<keyword evidence="3" id="KW-1185">Reference proteome</keyword>
<accession>A0ABP7NKH2</accession>
<gene>
    <name evidence="2" type="ORF">GCM10022383_28450</name>
</gene>
<evidence type="ECO:0000256" key="1">
    <source>
        <dbReference type="SAM" id="Phobius"/>
    </source>
</evidence>
<keyword evidence="1" id="KW-0472">Membrane</keyword>
<name>A0ABP7NKH2_9MICO</name>
<proteinExistence type="predicted"/>
<sequence length="103" mass="10409">MTDTTRADRRAALIAAGAIADDTPPVALLDGEPYRPNVPKRVRDAVYWATLAVAAASLLASGLAGIWTPGIAPQVVATTGVATGVMGLIGGGVGVIYRPGAQR</sequence>
<organism evidence="2 3">
    <name type="scientific">Microbacterium soli</name>
    <dbReference type="NCBI Taxonomy" id="446075"/>
    <lineage>
        <taxon>Bacteria</taxon>
        <taxon>Bacillati</taxon>
        <taxon>Actinomycetota</taxon>
        <taxon>Actinomycetes</taxon>
        <taxon>Micrococcales</taxon>
        <taxon>Microbacteriaceae</taxon>
        <taxon>Microbacterium</taxon>
    </lineage>
</organism>
<reference evidence="3" key="1">
    <citation type="journal article" date="2019" name="Int. J. Syst. Evol. Microbiol.">
        <title>The Global Catalogue of Microorganisms (GCM) 10K type strain sequencing project: providing services to taxonomists for standard genome sequencing and annotation.</title>
        <authorList>
            <consortium name="The Broad Institute Genomics Platform"/>
            <consortium name="The Broad Institute Genome Sequencing Center for Infectious Disease"/>
            <person name="Wu L."/>
            <person name="Ma J."/>
        </authorList>
    </citation>
    <scope>NUCLEOTIDE SEQUENCE [LARGE SCALE GENOMIC DNA]</scope>
    <source>
        <strain evidence="3">JCM 17024</strain>
    </source>
</reference>
<evidence type="ECO:0000313" key="2">
    <source>
        <dbReference type="EMBL" id="GAA3948986.1"/>
    </source>
</evidence>
<feature type="transmembrane region" description="Helical" evidence="1">
    <location>
        <begin position="74"/>
        <end position="97"/>
    </location>
</feature>
<comment type="caution">
    <text evidence="2">The sequence shown here is derived from an EMBL/GenBank/DDBJ whole genome shotgun (WGS) entry which is preliminary data.</text>
</comment>
<keyword evidence="1" id="KW-0812">Transmembrane</keyword>
<feature type="transmembrane region" description="Helical" evidence="1">
    <location>
        <begin position="45"/>
        <end position="68"/>
    </location>
</feature>
<protein>
    <submittedName>
        <fullName evidence="2">Uncharacterized protein</fullName>
    </submittedName>
</protein>
<dbReference type="RefSeq" id="WP_344820372.1">
    <property type="nucleotide sequence ID" value="NZ_BAABCP010000002.1"/>
</dbReference>
<dbReference type="Proteomes" id="UP001501591">
    <property type="component" value="Unassembled WGS sequence"/>
</dbReference>
<dbReference type="EMBL" id="BAABCP010000002">
    <property type="protein sequence ID" value="GAA3948986.1"/>
    <property type="molecule type" value="Genomic_DNA"/>
</dbReference>